<evidence type="ECO:0000256" key="2">
    <source>
        <dbReference type="ARBA" id="ARBA00023052"/>
    </source>
</evidence>
<dbReference type="CDD" id="cd07035">
    <property type="entry name" value="TPP_PYR_POX_like"/>
    <property type="match status" value="1"/>
</dbReference>
<sequence>MNGAESLLRTLLANGIDLCLMNPGTSEMQFVAALDRVPGMRGVLCLQEGVCSGAADGYARMTGRPAATLLHLGPGLANGLSNFHNARKARSPIVNIVGEHSTQHLRYDAPLTADVEAFARPVSGWVRTLDSAENMGFTASEAVLACYGPPGQVASFIIPADHSWSPAGEPGPVVQPSARPIPPAAHIQAIAARLRTPGAALLLSGTALSERGLTAAARLGVPVFLNRNCGRIPRGAPWSFAHRIPYFPEPAEELLSGIQQIILVEAEAPVSFFGYPNRRSTMAPEDCEFHTLAAQNEDGPAALEALAAGCPSVELPRAAALDLPTAEALTPDTIGAAIAALLPANAILCDEMVSSSEPVQLHLNHAPAHDVLPVTGGSIGQGLPVATGAALACPDRKVIALEADGSGLYTPQALWTMARERLDVTAVIFVNRRYRILDVEMKRTGTTVIGPRADELVDLTRPDIDWRKLGESMGVESVRATSTPEFIQHFRTAMSRPGPFLIEAVLAPE</sequence>
<dbReference type="GO" id="GO:0003984">
    <property type="term" value="F:acetolactate synthase activity"/>
    <property type="evidence" value="ECO:0007669"/>
    <property type="project" value="TreeGrafter"/>
</dbReference>
<evidence type="ECO:0000259" key="4">
    <source>
        <dbReference type="Pfam" id="PF02776"/>
    </source>
</evidence>
<keyword evidence="6" id="KW-1185">Reference proteome</keyword>
<protein>
    <submittedName>
        <fullName evidence="5">Acetolactate synthase large subunit</fullName>
    </submittedName>
</protein>
<gene>
    <name evidence="5" type="ORF">IRI77_35775</name>
</gene>
<dbReference type="GO" id="GO:0050660">
    <property type="term" value="F:flavin adenine dinucleotide binding"/>
    <property type="evidence" value="ECO:0007669"/>
    <property type="project" value="TreeGrafter"/>
</dbReference>
<dbReference type="EMBL" id="CP063849">
    <property type="protein sequence ID" value="QOY88039.1"/>
    <property type="molecule type" value="Genomic_DNA"/>
</dbReference>
<feature type="domain" description="Thiamine pyrophosphate enzyme TPP-binding" evidence="3">
    <location>
        <begin position="372"/>
        <end position="503"/>
    </location>
</feature>
<comment type="similarity">
    <text evidence="1">Belongs to the TPP enzyme family.</text>
</comment>
<dbReference type="GO" id="GO:0044281">
    <property type="term" value="P:small molecule metabolic process"/>
    <property type="evidence" value="ECO:0007669"/>
    <property type="project" value="UniProtKB-ARBA"/>
</dbReference>
<feature type="domain" description="Thiamine pyrophosphate enzyme N-terminal TPP-binding" evidence="4">
    <location>
        <begin position="1"/>
        <end position="106"/>
    </location>
</feature>
<reference evidence="5 6" key="1">
    <citation type="submission" date="2020-10" db="EMBL/GenBank/DDBJ databases">
        <title>Complete genome sequence of Paludibaculum fermentans P105T, a facultatively anaerobic acidobacterium capable of dissimilatory Fe(III) reduction.</title>
        <authorList>
            <person name="Dedysh S.N."/>
            <person name="Beletsky A.V."/>
            <person name="Kulichevskaya I.S."/>
            <person name="Mardanov A.V."/>
            <person name="Ravin N.V."/>
        </authorList>
    </citation>
    <scope>NUCLEOTIDE SEQUENCE [LARGE SCALE GENOMIC DNA]</scope>
    <source>
        <strain evidence="5 6">P105</strain>
    </source>
</reference>
<evidence type="ECO:0000313" key="5">
    <source>
        <dbReference type="EMBL" id="QOY88039.1"/>
    </source>
</evidence>
<proteinExistence type="inferred from homology"/>
<dbReference type="NCBIfam" id="NF005760">
    <property type="entry name" value="PRK07586.1"/>
    <property type="match status" value="1"/>
</dbReference>
<dbReference type="InterPro" id="IPR012001">
    <property type="entry name" value="Thiamin_PyroP_enz_TPP-bd_dom"/>
</dbReference>
<evidence type="ECO:0000259" key="3">
    <source>
        <dbReference type="Pfam" id="PF02775"/>
    </source>
</evidence>
<dbReference type="InterPro" id="IPR011766">
    <property type="entry name" value="TPP_enzyme_TPP-bd"/>
</dbReference>
<dbReference type="InterPro" id="IPR029061">
    <property type="entry name" value="THDP-binding"/>
</dbReference>
<dbReference type="PANTHER" id="PTHR18968">
    <property type="entry name" value="THIAMINE PYROPHOSPHATE ENZYMES"/>
    <property type="match status" value="1"/>
</dbReference>
<dbReference type="KEGG" id="pfer:IRI77_35775"/>
<dbReference type="Proteomes" id="UP000593892">
    <property type="component" value="Chromosome"/>
</dbReference>
<accession>A0A7S7NQV8</accession>
<dbReference type="CDD" id="cd02002">
    <property type="entry name" value="TPP_BFDC"/>
    <property type="match status" value="1"/>
</dbReference>
<dbReference type="PANTHER" id="PTHR18968:SF86">
    <property type="entry name" value="ACETOLACTATE SYNTHASE LARGE SUBUNIT ILVX-RELATED"/>
    <property type="match status" value="1"/>
</dbReference>
<dbReference type="InterPro" id="IPR045229">
    <property type="entry name" value="TPP_enz"/>
</dbReference>
<organism evidence="5 6">
    <name type="scientific">Paludibaculum fermentans</name>
    <dbReference type="NCBI Taxonomy" id="1473598"/>
    <lineage>
        <taxon>Bacteria</taxon>
        <taxon>Pseudomonadati</taxon>
        <taxon>Acidobacteriota</taxon>
        <taxon>Terriglobia</taxon>
        <taxon>Bryobacterales</taxon>
        <taxon>Bryobacteraceae</taxon>
        <taxon>Paludibaculum</taxon>
    </lineage>
</organism>
<dbReference type="Gene3D" id="3.40.50.970">
    <property type="match status" value="2"/>
</dbReference>
<dbReference type="RefSeq" id="WP_194449702.1">
    <property type="nucleotide sequence ID" value="NZ_CP063849.1"/>
</dbReference>
<dbReference type="Pfam" id="PF02776">
    <property type="entry name" value="TPP_enzyme_N"/>
    <property type="match status" value="1"/>
</dbReference>
<dbReference type="SUPFAM" id="SSF52518">
    <property type="entry name" value="Thiamin diphosphate-binding fold (THDP-binding)"/>
    <property type="match status" value="2"/>
</dbReference>
<dbReference type="AlphaFoldDB" id="A0A7S7NQV8"/>
<evidence type="ECO:0000256" key="1">
    <source>
        <dbReference type="ARBA" id="ARBA00007812"/>
    </source>
</evidence>
<evidence type="ECO:0000313" key="6">
    <source>
        <dbReference type="Proteomes" id="UP000593892"/>
    </source>
</evidence>
<name>A0A7S7NQV8_PALFE</name>
<dbReference type="Pfam" id="PF02775">
    <property type="entry name" value="TPP_enzyme_C"/>
    <property type="match status" value="1"/>
</dbReference>
<dbReference type="GO" id="GO:0030976">
    <property type="term" value="F:thiamine pyrophosphate binding"/>
    <property type="evidence" value="ECO:0007669"/>
    <property type="project" value="InterPro"/>
</dbReference>
<keyword evidence="2" id="KW-0786">Thiamine pyrophosphate</keyword>